<sequence>MATFLKYAVMGVKICFIMRSILTQVNFSKSSWDSEEHVKAVNGFNQNSILGEIFAT</sequence>
<proteinExistence type="predicted"/>
<keyword evidence="2" id="KW-1185">Reference proteome</keyword>
<dbReference type="AlphaFoldDB" id="A0A564YEK9"/>
<protein>
    <submittedName>
        <fullName evidence="1">Uncharacterized protein</fullName>
    </submittedName>
</protein>
<reference evidence="1 2" key="1">
    <citation type="submission" date="2019-07" db="EMBL/GenBank/DDBJ databases">
        <authorList>
            <person name="Jastrzebski P J."/>
            <person name="Paukszto L."/>
            <person name="Jastrzebski P J."/>
        </authorList>
    </citation>
    <scope>NUCLEOTIDE SEQUENCE [LARGE SCALE GENOMIC DNA]</scope>
    <source>
        <strain evidence="1 2">WMS-il1</strain>
    </source>
</reference>
<accession>A0A564YEK9</accession>
<dbReference type="EMBL" id="CABIJS010000155">
    <property type="protein sequence ID" value="VUZ44974.1"/>
    <property type="molecule type" value="Genomic_DNA"/>
</dbReference>
<dbReference type="Proteomes" id="UP000321570">
    <property type="component" value="Unassembled WGS sequence"/>
</dbReference>
<evidence type="ECO:0000313" key="1">
    <source>
        <dbReference type="EMBL" id="VUZ44974.1"/>
    </source>
</evidence>
<gene>
    <name evidence="1" type="ORF">WMSIL1_LOCUS5198</name>
</gene>
<evidence type="ECO:0000313" key="2">
    <source>
        <dbReference type="Proteomes" id="UP000321570"/>
    </source>
</evidence>
<organism evidence="1 2">
    <name type="scientific">Hymenolepis diminuta</name>
    <name type="common">Rat tapeworm</name>
    <dbReference type="NCBI Taxonomy" id="6216"/>
    <lineage>
        <taxon>Eukaryota</taxon>
        <taxon>Metazoa</taxon>
        <taxon>Spiralia</taxon>
        <taxon>Lophotrochozoa</taxon>
        <taxon>Platyhelminthes</taxon>
        <taxon>Cestoda</taxon>
        <taxon>Eucestoda</taxon>
        <taxon>Cyclophyllidea</taxon>
        <taxon>Hymenolepididae</taxon>
        <taxon>Hymenolepis</taxon>
    </lineage>
</organism>
<name>A0A564YEK9_HYMDI</name>